<organism evidence="1 2">
    <name type="scientific">Dactylosporangium maewongense</name>
    <dbReference type="NCBI Taxonomy" id="634393"/>
    <lineage>
        <taxon>Bacteria</taxon>
        <taxon>Bacillati</taxon>
        <taxon>Actinomycetota</taxon>
        <taxon>Actinomycetes</taxon>
        <taxon>Micromonosporales</taxon>
        <taxon>Micromonosporaceae</taxon>
        <taxon>Dactylosporangium</taxon>
    </lineage>
</organism>
<proteinExistence type="predicted"/>
<evidence type="ECO:0000313" key="2">
    <source>
        <dbReference type="Proteomes" id="UP001501470"/>
    </source>
</evidence>
<dbReference type="SUPFAM" id="SSF48498">
    <property type="entry name" value="Tetracyclin repressor-like, C-terminal domain"/>
    <property type="match status" value="1"/>
</dbReference>
<protein>
    <recommendedName>
        <fullName evidence="3">Transcriptional regulator</fullName>
    </recommendedName>
</protein>
<dbReference type="EMBL" id="BAAAQD010000004">
    <property type="protein sequence ID" value="GAA1509885.1"/>
    <property type="molecule type" value="Genomic_DNA"/>
</dbReference>
<evidence type="ECO:0000313" key="1">
    <source>
        <dbReference type="EMBL" id="GAA1509885.1"/>
    </source>
</evidence>
<dbReference type="InterPro" id="IPR036271">
    <property type="entry name" value="Tet_transcr_reg_TetR-rel_C_sf"/>
</dbReference>
<name>A0ABN2A3F1_9ACTN</name>
<reference evidence="1 2" key="1">
    <citation type="journal article" date="2019" name="Int. J. Syst. Evol. Microbiol.">
        <title>The Global Catalogue of Microorganisms (GCM) 10K type strain sequencing project: providing services to taxonomists for standard genome sequencing and annotation.</title>
        <authorList>
            <consortium name="The Broad Institute Genomics Platform"/>
            <consortium name="The Broad Institute Genome Sequencing Center for Infectious Disease"/>
            <person name="Wu L."/>
            <person name="Ma J."/>
        </authorList>
    </citation>
    <scope>NUCLEOTIDE SEQUENCE [LARGE SCALE GENOMIC DNA]</scope>
    <source>
        <strain evidence="1 2">JCM 15933</strain>
    </source>
</reference>
<sequence length="66" mass="7063">MSVANTGVTPQAGPCDDDCGIRDLLARLGDRWTVLVQGMAHQARDGADREALEAVADLAMRAWPAR</sequence>
<dbReference type="RefSeq" id="WP_344501982.1">
    <property type="nucleotide sequence ID" value="NZ_BAAAQD010000004.1"/>
</dbReference>
<dbReference type="Proteomes" id="UP001501470">
    <property type="component" value="Unassembled WGS sequence"/>
</dbReference>
<dbReference type="Gene3D" id="1.10.357.10">
    <property type="entry name" value="Tetracycline Repressor, domain 2"/>
    <property type="match status" value="1"/>
</dbReference>
<evidence type="ECO:0008006" key="3">
    <source>
        <dbReference type="Google" id="ProtNLM"/>
    </source>
</evidence>
<comment type="caution">
    <text evidence="1">The sequence shown here is derived from an EMBL/GenBank/DDBJ whole genome shotgun (WGS) entry which is preliminary data.</text>
</comment>
<keyword evidence="2" id="KW-1185">Reference proteome</keyword>
<gene>
    <name evidence="1" type="ORF">GCM10009827_025060</name>
</gene>
<accession>A0ABN2A3F1</accession>